<keyword evidence="6 8" id="KW-0472">Membrane</keyword>
<comment type="caution">
    <text evidence="10">The sequence shown here is derived from an EMBL/GenBank/DDBJ whole genome shotgun (WGS) entry which is preliminary data.</text>
</comment>
<keyword evidence="5 8" id="KW-1133">Transmembrane helix</keyword>
<feature type="region of interest" description="Disordered" evidence="7">
    <location>
        <begin position="715"/>
        <end position="766"/>
    </location>
</feature>
<dbReference type="PANTHER" id="PTHR33406">
    <property type="entry name" value="MEMBRANE PROTEIN MJ1562-RELATED"/>
    <property type="match status" value="1"/>
</dbReference>
<feature type="domain" description="Membrane transport protein MMPL" evidence="9">
    <location>
        <begin position="70"/>
        <end position="359"/>
    </location>
</feature>
<dbReference type="OrthoDB" id="7051771at2"/>
<name>A0A2T0M7Q4_9ACTN</name>
<evidence type="ECO:0000256" key="7">
    <source>
        <dbReference type="SAM" id="MobiDB-lite"/>
    </source>
</evidence>
<proteinExistence type="inferred from homology"/>
<dbReference type="Gene3D" id="1.20.1640.10">
    <property type="entry name" value="Multidrug efflux transporter AcrB transmembrane domain"/>
    <property type="match status" value="2"/>
</dbReference>
<dbReference type="InterPro" id="IPR004869">
    <property type="entry name" value="MMPL_dom"/>
</dbReference>
<comment type="subcellular location">
    <subcellularLocation>
        <location evidence="1">Cell membrane</location>
        <topology evidence="1">Multi-pass membrane protein</topology>
    </subcellularLocation>
</comment>
<feature type="transmembrane region" description="Helical" evidence="8">
    <location>
        <begin position="595"/>
        <end position="616"/>
    </location>
</feature>
<evidence type="ECO:0000256" key="3">
    <source>
        <dbReference type="ARBA" id="ARBA00022475"/>
    </source>
</evidence>
<accession>A0A2T0M7Q4</accession>
<evidence type="ECO:0000256" key="5">
    <source>
        <dbReference type="ARBA" id="ARBA00022989"/>
    </source>
</evidence>
<sequence length="766" mass="80490">MLETAGRFVHRGRWTLLALTLAVAVLVVPLGMELFGRMADGGFEDPRADSTVSAGWNDDWYGGHTPDVVVLYRHPTVKVRDPRYKRAVHDSLRALPAGHVRAMVTYWTSRSKKMVSADGHATYAVITLKGDQRRAYAAVAAQLRDVHNLRVSVGGAVPLRAELADRIAADLVRAGAVAVPVLLVLLVLVCGGLVAAGLPLVVWVLAELGALVVLRLLTGVTEVSVFALSVVALLGFVLAVPYSSVVLKAFREAVADGASTEQAVVRTMATAGSTVALSGLTVAGALLGLLVFPQPFLRSIGLGAAAVTLAATVAALFVLPASLGVLGSRVNALRLAPGLGRGEGGPWHGVASSVTRRPVVCLVGVSVVLVMLALPSAHVRFGEADHRGLPVASEGRRVAETIDRDFARNVMTPIDVHVLVARTSTGEPDEPESLADWQPPVSAADVRPFAARLKRLPHVTAVEVTGVSRANGAVRLAVRHDLDPLSDQAGALVRAIRAMTPEPDIRRVVVGGSTAERLDLQDGSAARLPWAALVAGSVVVVLLFAAFGSLVLPVMALLLSVLSIGASFGVIVWAFQDGNLASVLGFTPTGAVEATVAVLILAVVFGLSMNHELFLLSRVRAEWLRTGDDTAAVAAGLRQSGGVITGAALPPLVVAGAFCTAEVTIVKLLGAGLFVAVVVDATLVRMLLVPASMRLLVGANRWSWRRFHRRVELRRPTPLPAPPKPTPSPPPARPAARPGWVRIKESPARVVRPGPDGGWTWAKVDE</sequence>
<feature type="transmembrane region" description="Helical" evidence="8">
    <location>
        <begin position="647"/>
        <end position="666"/>
    </location>
</feature>
<evidence type="ECO:0000256" key="8">
    <source>
        <dbReference type="SAM" id="Phobius"/>
    </source>
</evidence>
<feature type="transmembrane region" description="Helical" evidence="8">
    <location>
        <begin position="176"/>
        <end position="205"/>
    </location>
</feature>
<evidence type="ECO:0000256" key="1">
    <source>
        <dbReference type="ARBA" id="ARBA00004651"/>
    </source>
</evidence>
<keyword evidence="4 8" id="KW-0812">Transmembrane</keyword>
<feature type="domain" description="Membrane transport protein MMPL" evidence="9">
    <location>
        <begin position="464"/>
        <end position="715"/>
    </location>
</feature>
<feature type="transmembrane region" description="Helical" evidence="8">
    <location>
        <begin position="225"/>
        <end position="247"/>
    </location>
</feature>
<protein>
    <submittedName>
        <fullName evidence="10">RND superfamily putative drug exporter</fullName>
    </submittedName>
</protein>
<feature type="transmembrane region" description="Helical" evidence="8">
    <location>
        <begin position="554"/>
        <end position="575"/>
    </location>
</feature>
<evidence type="ECO:0000256" key="6">
    <source>
        <dbReference type="ARBA" id="ARBA00023136"/>
    </source>
</evidence>
<evidence type="ECO:0000313" key="10">
    <source>
        <dbReference type="EMBL" id="PRX53499.1"/>
    </source>
</evidence>
<dbReference type="SUPFAM" id="SSF82866">
    <property type="entry name" value="Multidrug efflux transporter AcrB transmembrane domain"/>
    <property type="match status" value="2"/>
</dbReference>
<feature type="transmembrane region" description="Helical" evidence="8">
    <location>
        <begin position="12"/>
        <end position="32"/>
    </location>
</feature>
<organism evidence="10 11">
    <name type="scientific">Nonomuraea fuscirosea</name>
    <dbReference type="NCBI Taxonomy" id="1291556"/>
    <lineage>
        <taxon>Bacteria</taxon>
        <taxon>Bacillati</taxon>
        <taxon>Actinomycetota</taxon>
        <taxon>Actinomycetes</taxon>
        <taxon>Streptosporangiales</taxon>
        <taxon>Streptosporangiaceae</taxon>
        <taxon>Nonomuraea</taxon>
    </lineage>
</organism>
<dbReference type="RefSeq" id="WP_106250669.1">
    <property type="nucleotide sequence ID" value="NZ_PVNG01000027.1"/>
</dbReference>
<evidence type="ECO:0000256" key="2">
    <source>
        <dbReference type="ARBA" id="ARBA00010157"/>
    </source>
</evidence>
<dbReference type="PANTHER" id="PTHR33406:SF11">
    <property type="entry name" value="MEMBRANE PROTEIN SCO6666-RELATED"/>
    <property type="match status" value="1"/>
</dbReference>
<gene>
    <name evidence="10" type="ORF">B0I32_12788</name>
</gene>
<evidence type="ECO:0000256" key="4">
    <source>
        <dbReference type="ARBA" id="ARBA00022692"/>
    </source>
</evidence>
<keyword evidence="11" id="KW-1185">Reference proteome</keyword>
<feature type="transmembrane region" description="Helical" evidence="8">
    <location>
        <begin position="672"/>
        <end position="697"/>
    </location>
</feature>
<dbReference type="InterPro" id="IPR050545">
    <property type="entry name" value="Mycobact_MmpL"/>
</dbReference>
<dbReference type="AlphaFoldDB" id="A0A2T0M7Q4"/>
<evidence type="ECO:0000259" key="9">
    <source>
        <dbReference type="Pfam" id="PF03176"/>
    </source>
</evidence>
<feature type="transmembrane region" description="Helical" evidence="8">
    <location>
        <begin position="528"/>
        <end position="547"/>
    </location>
</feature>
<feature type="transmembrane region" description="Helical" evidence="8">
    <location>
        <begin position="268"/>
        <end position="292"/>
    </location>
</feature>
<evidence type="ECO:0000313" key="11">
    <source>
        <dbReference type="Proteomes" id="UP000238312"/>
    </source>
</evidence>
<feature type="transmembrane region" description="Helical" evidence="8">
    <location>
        <begin position="359"/>
        <end position="379"/>
    </location>
</feature>
<feature type="transmembrane region" description="Helical" evidence="8">
    <location>
        <begin position="304"/>
        <end position="326"/>
    </location>
</feature>
<dbReference type="GO" id="GO:0005886">
    <property type="term" value="C:plasma membrane"/>
    <property type="evidence" value="ECO:0007669"/>
    <property type="project" value="UniProtKB-SubCell"/>
</dbReference>
<comment type="similarity">
    <text evidence="2">Belongs to the resistance-nodulation-cell division (RND) (TC 2.A.6) family. MmpL subfamily.</text>
</comment>
<reference evidence="10 11" key="1">
    <citation type="submission" date="2018-03" db="EMBL/GenBank/DDBJ databases">
        <title>Genomic Encyclopedia of Type Strains, Phase III (KMG-III): the genomes of soil and plant-associated and newly described type strains.</title>
        <authorList>
            <person name="Whitman W."/>
        </authorList>
    </citation>
    <scope>NUCLEOTIDE SEQUENCE [LARGE SCALE GENOMIC DNA]</scope>
    <source>
        <strain evidence="10 11">CGMCC 4.7104</strain>
    </source>
</reference>
<keyword evidence="3" id="KW-1003">Cell membrane</keyword>
<feature type="compositionally biased region" description="Pro residues" evidence="7">
    <location>
        <begin position="717"/>
        <end position="733"/>
    </location>
</feature>
<dbReference type="Pfam" id="PF03176">
    <property type="entry name" value="MMPL"/>
    <property type="match status" value="2"/>
</dbReference>
<dbReference type="Proteomes" id="UP000238312">
    <property type="component" value="Unassembled WGS sequence"/>
</dbReference>
<dbReference type="EMBL" id="PVNG01000027">
    <property type="protein sequence ID" value="PRX53499.1"/>
    <property type="molecule type" value="Genomic_DNA"/>
</dbReference>